<dbReference type="InterPro" id="IPR050752">
    <property type="entry name" value="C2H2-ZF_domain"/>
</dbReference>
<name>A0A8X6H2M2_TRICU</name>
<keyword evidence="6" id="KW-0805">Transcription regulation</keyword>
<feature type="domain" description="C2H2-type" evidence="11">
    <location>
        <begin position="239"/>
        <end position="266"/>
    </location>
</feature>
<dbReference type="FunFam" id="3.30.160.60:FF:000100">
    <property type="entry name" value="Zinc finger 45-like"/>
    <property type="match status" value="1"/>
</dbReference>
<feature type="domain" description="C2H2-type" evidence="11">
    <location>
        <begin position="111"/>
        <end position="138"/>
    </location>
</feature>
<dbReference type="PANTHER" id="PTHR24384:SF189">
    <property type="entry name" value="C2H2-TYPE DOMAIN-CONTAINING PROTEIN-RELATED"/>
    <property type="match status" value="1"/>
</dbReference>
<feature type="domain" description="C2H2-type" evidence="11">
    <location>
        <begin position="319"/>
        <end position="346"/>
    </location>
</feature>
<keyword evidence="4 10" id="KW-0863">Zinc-finger</keyword>
<dbReference type="PROSITE" id="PS50157">
    <property type="entry name" value="ZINC_FINGER_C2H2_2"/>
    <property type="match status" value="8"/>
</dbReference>
<dbReference type="OrthoDB" id="6420602at2759"/>
<organism evidence="12 13">
    <name type="scientific">Trichonephila clavata</name>
    <name type="common">Joro spider</name>
    <name type="synonym">Nephila clavata</name>
    <dbReference type="NCBI Taxonomy" id="2740835"/>
    <lineage>
        <taxon>Eukaryota</taxon>
        <taxon>Metazoa</taxon>
        <taxon>Ecdysozoa</taxon>
        <taxon>Arthropoda</taxon>
        <taxon>Chelicerata</taxon>
        <taxon>Arachnida</taxon>
        <taxon>Araneae</taxon>
        <taxon>Araneomorphae</taxon>
        <taxon>Entelegynae</taxon>
        <taxon>Araneoidea</taxon>
        <taxon>Nephilidae</taxon>
        <taxon>Trichonephila</taxon>
    </lineage>
</organism>
<keyword evidence="7" id="KW-0238">DNA-binding</keyword>
<reference evidence="12" key="1">
    <citation type="submission" date="2020-07" db="EMBL/GenBank/DDBJ databases">
        <title>Multicomponent nature underlies the extraordinary mechanical properties of spider dragline silk.</title>
        <authorList>
            <person name="Kono N."/>
            <person name="Nakamura H."/>
            <person name="Mori M."/>
            <person name="Yoshida Y."/>
            <person name="Ohtoshi R."/>
            <person name="Malay A.D."/>
            <person name="Moran D.A.P."/>
            <person name="Tomita M."/>
            <person name="Numata K."/>
            <person name="Arakawa K."/>
        </authorList>
    </citation>
    <scope>NUCLEOTIDE SEQUENCE</scope>
</reference>
<dbReference type="Proteomes" id="UP000887116">
    <property type="component" value="Unassembled WGS sequence"/>
</dbReference>
<dbReference type="AlphaFoldDB" id="A0A8X6H2M2"/>
<keyword evidence="13" id="KW-1185">Reference proteome</keyword>
<evidence type="ECO:0000256" key="2">
    <source>
        <dbReference type="ARBA" id="ARBA00022723"/>
    </source>
</evidence>
<evidence type="ECO:0000256" key="3">
    <source>
        <dbReference type="ARBA" id="ARBA00022737"/>
    </source>
</evidence>
<evidence type="ECO:0000256" key="7">
    <source>
        <dbReference type="ARBA" id="ARBA00023125"/>
    </source>
</evidence>
<dbReference type="GO" id="GO:0005634">
    <property type="term" value="C:nucleus"/>
    <property type="evidence" value="ECO:0007669"/>
    <property type="project" value="UniProtKB-SubCell"/>
</dbReference>
<dbReference type="GO" id="GO:0000981">
    <property type="term" value="F:DNA-binding transcription factor activity, RNA polymerase II-specific"/>
    <property type="evidence" value="ECO:0007669"/>
    <property type="project" value="TreeGrafter"/>
</dbReference>
<dbReference type="Gene3D" id="3.30.160.60">
    <property type="entry name" value="Classic Zinc Finger"/>
    <property type="match status" value="6"/>
</dbReference>
<keyword evidence="5" id="KW-0862">Zinc</keyword>
<keyword evidence="9" id="KW-0539">Nucleus</keyword>
<comment type="subcellular location">
    <subcellularLocation>
        <location evidence="1">Nucleus</location>
    </subcellularLocation>
</comment>
<dbReference type="Pfam" id="PF00096">
    <property type="entry name" value="zf-C2H2"/>
    <property type="match status" value="2"/>
</dbReference>
<feature type="domain" description="C2H2-type" evidence="11">
    <location>
        <begin position="347"/>
        <end position="374"/>
    </location>
</feature>
<dbReference type="PROSITE" id="PS00028">
    <property type="entry name" value="ZINC_FINGER_C2H2_1"/>
    <property type="match status" value="8"/>
</dbReference>
<feature type="domain" description="C2H2-type" evidence="11">
    <location>
        <begin position="293"/>
        <end position="320"/>
    </location>
</feature>
<evidence type="ECO:0000256" key="9">
    <source>
        <dbReference type="ARBA" id="ARBA00023242"/>
    </source>
</evidence>
<dbReference type="EMBL" id="BMAO01017192">
    <property type="protein sequence ID" value="GFR14000.1"/>
    <property type="molecule type" value="Genomic_DNA"/>
</dbReference>
<comment type="caution">
    <text evidence="12">The sequence shown here is derived from an EMBL/GenBank/DDBJ whole genome shotgun (WGS) entry which is preliminary data.</text>
</comment>
<evidence type="ECO:0000256" key="8">
    <source>
        <dbReference type="ARBA" id="ARBA00023163"/>
    </source>
</evidence>
<keyword evidence="3" id="KW-0677">Repeat</keyword>
<protein>
    <submittedName>
        <fullName evidence="12">Zinc finger protein</fullName>
    </submittedName>
</protein>
<evidence type="ECO:0000256" key="5">
    <source>
        <dbReference type="ARBA" id="ARBA00022833"/>
    </source>
</evidence>
<dbReference type="GO" id="GO:0008270">
    <property type="term" value="F:zinc ion binding"/>
    <property type="evidence" value="ECO:0007669"/>
    <property type="project" value="UniProtKB-KW"/>
</dbReference>
<sequence length="404" mass="46933">MEERSAAAVTTTEVLKPAGKKLFTCNVCNRHFSKPPKPFSCEICGVCFRNNFSLKKHKLTHRKLKASRNLKIENNCEQNSIDDAKQKNTSDKLLNSQDEALTDKHTELKPYLCQICLKCFAEENALKDHSNTHIDENLLNIKKDKDIFICNACNEQFSDQDSLRIHCKTHIEDKPYTCQMCYLCFQDEKALQDHNICHNKNFHCCETCGKKFSDTKEFEIHCRIHKSFIPQKSAQNQHNLCNTCGKIFADEKSLKNHQQEHVKAELRRHMGKHEEKLKDIKNENKGPKEPTRFVCDTCGQSFSQDHLMRLHSLDHTKEYACNSCNKRFFSSKALEDHSLNHHKPPTHSCIVCRKRFYTKNDLLLHCLSHVGGGEYFICSTCKCCFKQKEDLEKHNPCFIKKESE</sequence>
<dbReference type="SUPFAM" id="SSF57667">
    <property type="entry name" value="beta-beta-alpha zinc fingers"/>
    <property type="match status" value="5"/>
</dbReference>
<feature type="domain" description="C2H2-type" evidence="11">
    <location>
        <begin position="148"/>
        <end position="175"/>
    </location>
</feature>
<dbReference type="GO" id="GO:0000978">
    <property type="term" value="F:RNA polymerase II cis-regulatory region sequence-specific DNA binding"/>
    <property type="evidence" value="ECO:0007669"/>
    <property type="project" value="TreeGrafter"/>
</dbReference>
<evidence type="ECO:0000259" key="11">
    <source>
        <dbReference type="PROSITE" id="PS50157"/>
    </source>
</evidence>
<feature type="domain" description="C2H2-type" evidence="11">
    <location>
        <begin position="202"/>
        <end position="230"/>
    </location>
</feature>
<evidence type="ECO:0000313" key="13">
    <source>
        <dbReference type="Proteomes" id="UP000887116"/>
    </source>
</evidence>
<proteinExistence type="predicted"/>
<dbReference type="SMART" id="SM00355">
    <property type="entry name" value="ZnF_C2H2"/>
    <property type="match status" value="9"/>
</dbReference>
<dbReference type="Pfam" id="PF13912">
    <property type="entry name" value="zf-C2H2_6"/>
    <property type="match status" value="2"/>
</dbReference>
<accession>A0A8X6H2M2</accession>
<keyword evidence="8" id="KW-0804">Transcription</keyword>
<evidence type="ECO:0000256" key="4">
    <source>
        <dbReference type="ARBA" id="ARBA00022771"/>
    </source>
</evidence>
<gene>
    <name evidence="12" type="primary">NCL1_26242</name>
    <name evidence="12" type="ORF">TNCT_726811</name>
</gene>
<dbReference type="PANTHER" id="PTHR24384">
    <property type="entry name" value="FINGER PUTATIVE TRANSCRIPTION FACTOR FAMILY-RELATED"/>
    <property type="match status" value="1"/>
</dbReference>
<keyword evidence="2" id="KW-0479">Metal-binding</keyword>
<evidence type="ECO:0000256" key="10">
    <source>
        <dbReference type="PROSITE-ProRule" id="PRU00042"/>
    </source>
</evidence>
<feature type="domain" description="C2H2-type" evidence="11">
    <location>
        <begin position="39"/>
        <end position="66"/>
    </location>
</feature>
<evidence type="ECO:0000313" key="12">
    <source>
        <dbReference type="EMBL" id="GFR14000.1"/>
    </source>
</evidence>
<evidence type="ECO:0000256" key="1">
    <source>
        <dbReference type="ARBA" id="ARBA00004123"/>
    </source>
</evidence>
<dbReference type="InterPro" id="IPR013087">
    <property type="entry name" value="Znf_C2H2_type"/>
</dbReference>
<evidence type="ECO:0000256" key="6">
    <source>
        <dbReference type="ARBA" id="ARBA00023015"/>
    </source>
</evidence>
<dbReference type="InterPro" id="IPR036236">
    <property type="entry name" value="Znf_C2H2_sf"/>
</dbReference>